<accession>A0A443S1B1</accession>
<keyword evidence="10" id="KW-0007">Acetylation</keyword>
<keyword evidence="7" id="KW-0679">Respiratory chain</keyword>
<comment type="similarity">
    <text evidence="3">Belongs to the complex I NDUFA7 subunit family.</text>
</comment>
<keyword evidence="6" id="KW-0813">Transport</keyword>
<dbReference type="GO" id="GO:0006120">
    <property type="term" value="P:mitochondrial electron transport, NADH to ubiquinone"/>
    <property type="evidence" value="ECO:0007669"/>
    <property type="project" value="TreeGrafter"/>
</dbReference>
<evidence type="ECO:0000256" key="12">
    <source>
        <dbReference type="ARBA" id="ARBA00023136"/>
    </source>
</evidence>
<proteinExistence type="inferred from homology"/>
<name>A0A443S1B1_9ACAR</name>
<keyword evidence="8" id="KW-0999">Mitochondrion inner membrane</keyword>
<comment type="subunit">
    <text evidence="4">Complex I is composed of 45 different subunits.</text>
</comment>
<evidence type="ECO:0000313" key="16">
    <source>
        <dbReference type="EMBL" id="RWS21337.1"/>
    </source>
</evidence>
<evidence type="ECO:0000256" key="13">
    <source>
        <dbReference type="ARBA" id="ARBA00030360"/>
    </source>
</evidence>
<comment type="subcellular location">
    <subcellularLocation>
        <location evidence="2">Mitochondrion inner membrane</location>
        <topology evidence="2">Peripheral membrane protein</topology>
        <orientation evidence="2">Matrix side</orientation>
    </subcellularLocation>
</comment>
<dbReference type="VEuPathDB" id="VectorBase:LDEU010703"/>
<reference evidence="16 17" key="1">
    <citation type="journal article" date="2018" name="Gigascience">
        <title>Genomes of trombidid mites reveal novel predicted allergens and laterally-transferred genes associated with secondary metabolism.</title>
        <authorList>
            <person name="Dong X."/>
            <person name="Chaisiri K."/>
            <person name="Xia D."/>
            <person name="Armstrong S.D."/>
            <person name="Fang Y."/>
            <person name="Donnelly M.J."/>
            <person name="Kadowaki T."/>
            <person name="McGarry J.W."/>
            <person name="Darby A.C."/>
            <person name="Makepeace B.L."/>
        </authorList>
    </citation>
    <scope>NUCLEOTIDE SEQUENCE [LARGE SCALE GENOMIC DNA]</scope>
    <source>
        <strain evidence="16">UoL-UT</strain>
    </source>
</reference>
<evidence type="ECO:0000256" key="5">
    <source>
        <dbReference type="ARBA" id="ARBA00016383"/>
    </source>
</evidence>
<dbReference type="PANTHER" id="PTHR12485">
    <property type="entry name" value="NADH-UBIQUINONE OXIDOREDUCTASE SUBUNIT B"/>
    <property type="match status" value="1"/>
</dbReference>
<protein>
    <recommendedName>
        <fullName evidence="5">NADH dehydrogenase [ubiquinone] 1 alpha subcomplex subunit 7</fullName>
    </recommendedName>
    <alternativeName>
        <fullName evidence="14">Complex I-B14.5a</fullName>
    </alternativeName>
    <alternativeName>
        <fullName evidence="13">NADH-ubiquinone oxidoreductase subunit B14.5a</fullName>
    </alternativeName>
</protein>
<evidence type="ECO:0000256" key="1">
    <source>
        <dbReference type="ARBA" id="ARBA00003195"/>
    </source>
</evidence>
<dbReference type="AlphaFoldDB" id="A0A443S1B1"/>
<dbReference type="GO" id="GO:0005743">
    <property type="term" value="C:mitochondrial inner membrane"/>
    <property type="evidence" value="ECO:0007669"/>
    <property type="project" value="UniProtKB-SubCell"/>
</dbReference>
<comment type="function">
    <text evidence="1">Accessory subunit of the mitochondrial membrane respiratory chain NADH dehydrogenase (Complex I), that is believed not to be involved in catalysis. Complex I functions in the transfer of electrons from NADH to the respiratory chain. The immediate electron acceptor for the enzyme is believed to be ubiquinone.</text>
</comment>
<dbReference type="Proteomes" id="UP000288716">
    <property type="component" value="Unassembled WGS sequence"/>
</dbReference>
<evidence type="ECO:0000256" key="15">
    <source>
        <dbReference type="SAM" id="MobiDB-lite"/>
    </source>
</evidence>
<keyword evidence="11" id="KW-0496">Mitochondrion</keyword>
<evidence type="ECO:0000256" key="14">
    <source>
        <dbReference type="ARBA" id="ARBA00033401"/>
    </source>
</evidence>
<keyword evidence="12" id="KW-0472">Membrane</keyword>
<keyword evidence="9" id="KW-0249">Electron transport</keyword>
<keyword evidence="17" id="KW-1185">Reference proteome</keyword>
<evidence type="ECO:0000256" key="10">
    <source>
        <dbReference type="ARBA" id="ARBA00022990"/>
    </source>
</evidence>
<feature type="region of interest" description="Disordered" evidence="15">
    <location>
        <begin position="84"/>
        <end position="110"/>
    </location>
</feature>
<comment type="caution">
    <text evidence="16">The sequence shown here is derived from an EMBL/GenBank/DDBJ whole genome shotgun (WGS) entry which is preliminary data.</text>
</comment>
<evidence type="ECO:0000256" key="4">
    <source>
        <dbReference type="ARBA" id="ARBA00011533"/>
    </source>
</evidence>
<dbReference type="EMBL" id="NCKV01012744">
    <property type="protein sequence ID" value="RWS21337.1"/>
    <property type="molecule type" value="Genomic_DNA"/>
</dbReference>
<gene>
    <name evidence="16" type="ORF">B4U80_03869</name>
</gene>
<dbReference type="InterPro" id="IPR009947">
    <property type="entry name" value="NDUA7"/>
</dbReference>
<sequence length="110" mass="12707">MSFGGRTREVGSFIYRLRTFLLGREYKPYLRFQEDLSPRPGPVPDLPYVHKEVISANQYHERDARRLYLPSESVVDGSVKKLAAPEKEVEASTKNWPPLPGKPYSWKKAK</sequence>
<dbReference type="STRING" id="299467.A0A443S1B1"/>
<evidence type="ECO:0000256" key="11">
    <source>
        <dbReference type="ARBA" id="ARBA00023128"/>
    </source>
</evidence>
<evidence type="ECO:0000256" key="7">
    <source>
        <dbReference type="ARBA" id="ARBA00022660"/>
    </source>
</evidence>
<dbReference type="OrthoDB" id="10063829at2759"/>
<dbReference type="PANTHER" id="PTHR12485:SF1">
    <property type="entry name" value="NADH DEHYDROGENASE [UBIQUINONE] 1 ALPHA SUBCOMPLEX SUBUNIT 7"/>
    <property type="match status" value="1"/>
</dbReference>
<organism evidence="16 17">
    <name type="scientific">Leptotrombidium deliense</name>
    <dbReference type="NCBI Taxonomy" id="299467"/>
    <lineage>
        <taxon>Eukaryota</taxon>
        <taxon>Metazoa</taxon>
        <taxon>Ecdysozoa</taxon>
        <taxon>Arthropoda</taxon>
        <taxon>Chelicerata</taxon>
        <taxon>Arachnida</taxon>
        <taxon>Acari</taxon>
        <taxon>Acariformes</taxon>
        <taxon>Trombidiformes</taxon>
        <taxon>Prostigmata</taxon>
        <taxon>Anystina</taxon>
        <taxon>Parasitengona</taxon>
        <taxon>Trombiculoidea</taxon>
        <taxon>Trombiculidae</taxon>
        <taxon>Leptotrombidium</taxon>
    </lineage>
</organism>
<evidence type="ECO:0000256" key="3">
    <source>
        <dbReference type="ARBA" id="ARBA00005482"/>
    </source>
</evidence>
<evidence type="ECO:0000256" key="9">
    <source>
        <dbReference type="ARBA" id="ARBA00022982"/>
    </source>
</evidence>
<evidence type="ECO:0000313" key="17">
    <source>
        <dbReference type="Proteomes" id="UP000288716"/>
    </source>
</evidence>
<evidence type="ECO:0000256" key="2">
    <source>
        <dbReference type="ARBA" id="ARBA00004443"/>
    </source>
</evidence>
<evidence type="ECO:0000256" key="8">
    <source>
        <dbReference type="ARBA" id="ARBA00022792"/>
    </source>
</evidence>
<dbReference type="Pfam" id="PF07347">
    <property type="entry name" value="CI-B14_5a"/>
    <property type="match status" value="1"/>
</dbReference>
<evidence type="ECO:0000256" key="6">
    <source>
        <dbReference type="ARBA" id="ARBA00022448"/>
    </source>
</evidence>